<comment type="caution">
    <text evidence="2">The sequence shown here is derived from an EMBL/GenBank/DDBJ whole genome shotgun (WGS) entry which is preliminary data.</text>
</comment>
<proteinExistence type="predicted"/>
<dbReference type="GO" id="GO:0006313">
    <property type="term" value="P:DNA transposition"/>
    <property type="evidence" value="ECO:0007669"/>
    <property type="project" value="InterPro"/>
</dbReference>
<dbReference type="PANTHER" id="PTHR34322:SF2">
    <property type="entry name" value="TRANSPOSASE IS200-LIKE DOMAIN-CONTAINING PROTEIN"/>
    <property type="match status" value="1"/>
</dbReference>
<dbReference type="Gene3D" id="3.30.70.1290">
    <property type="entry name" value="Transposase IS200-like"/>
    <property type="match status" value="1"/>
</dbReference>
<keyword evidence="3" id="KW-1185">Reference proteome</keyword>
<accession>A0A081NCI3</accession>
<organism evidence="2 3">
    <name type="scientific">Endozoicomonas numazuensis</name>
    <dbReference type="NCBI Taxonomy" id="1137799"/>
    <lineage>
        <taxon>Bacteria</taxon>
        <taxon>Pseudomonadati</taxon>
        <taxon>Pseudomonadota</taxon>
        <taxon>Gammaproteobacteria</taxon>
        <taxon>Oceanospirillales</taxon>
        <taxon>Endozoicomonadaceae</taxon>
        <taxon>Endozoicomonas</taxon>
    </lineage>
</organism>
<gene>
    <name evidence="2" type="ORF">GZ78_23175</name>
</gene>
<protein>
    <submittedName>
        <fullName evidence="2">Transposase</fullName>
    </submittedName>
</protein>
<name>A0A081NCI3_9GAMM</name>
<dbReference type="SUPFAM" id="SSF143422">
    <property type="entry name" value="Transposase IS200-like"/>
    <property type="match status" value="1"/>
</dbReference>
<evidence type="ECO:0000313" key="2">
    <source>
        <dbReference type="EMBL" id="KEQ16156.1"/>
    </source>
</evidence>
<dbReference type="PANTHER" id="PTHR34322">
    <property type="entry name" value="TRANSPOSASE, Y1_TNP DOMAIN-CONTAINING"/>
    <property type="match status" value="1"/>
</dbReference>
<dbReference type="RefSeq" id="WP_034840715.1">
    <property type="nucleotide sequence ID" value="NZ_JOKH01000006.1"/>
</dbReference>
<dbReference type="GO" id="GO:0003677">
    <property type="term" value="F:DNA binding"/>
    <property type="evidence" value="ECO:0007669"/>
    <property type="project" value="InterPro"/>
</dbReference>
<dbReference type="STRING" id="1137799.GZ78_23175"/>
<evidence type="ECO:0000313" key="3">
    <source>
        <dbReference type="Proteomes" id="UP000028073"/>
    </source>
</evidence>
<dbReference type="AlphaFoldDB" id="A0A081NCI3"/>
<dbReference type="SMART" id="SM01321">
    <property type="entry name" value="Y1_Tnp"/>
    <property type="match status" value="1"/>
</dbReference>
<dbReference type="Proteomes" id="UP000028073">
    <property type="component" value="Unassembled WGS sequence"/>
</dbReference>
<reference evidence="2 3" key="1">
    <citation type="submission" date="2014-06" db="EMBL/GenBank/DDBJ databases">
        <title>Whole Genome Sequences of Three Symbiotic Endozoicomonas Bacteria.</title>
        <authorList>
            <person name="Neave M.J."/>
            <person name="Apprill A."/>
            <person name="Voolstra C.R."/>
        </authorList>
    </citation>
    <scope>NUCLEOTIDE SEQUENCE [LARGE SCALE GENOMIC DNA]</scope>
    <source>
        <strain evidence="2 3">DSM 25634</strain>
    </source>
</reference>
<dbReference type="InterPro" id="IPR002686">
    <property type="entry name" value="Transposase_17"/>
</dbReference>
<dbReference type="EMBL" id="JOKH01000006">
    <property type="protein sequence ID" value="KEQ16156.1"/>
    <property type="molecule type" value="Genomic_DNA"/>
</dbReference>
<dbReference type="InterPro" id="IPR036515">
    <property type="entry name" value="Transposase_17_sf"/>
</dbReference>
<sequence>MTRARSSLIDPGSTPYYHCMARCVRRAYLCGEDHLTGKSFEHRRQWVVDRLQALVSIFAVEVCAYAVMSNHYYVVLHINSRDVESWSRDEVLQRWTALFAGPVLVQRYMSRASLSSSELSRVDEYVDEYRLRLKSVSWFMRCLNEYLAREANKEDGCKGRFWEGRFKSQALLDEAALLTCMAYVDLNPIRAKLAPTPEQSDYTSIQKRIGKTAGAADIKQPSMLKAFQCQGQNPDEALPYILHDYLELVDWSGRVVRADKKGSIPEGAPPILTRLEIDSDEWLKTMSWNNRFYRAAGRLKAMKAYALNTGQQWLQGLHICSRLFKAC</sequence>
<dbReference type="OrthoDB" id="9814067at2"/>
<dbReference type="GO" id="GO:0004803">
    <property type="term" value="F:transposase activity"/>
    <property type="evidence" value="ECO:0007669"/>
    <property type="project" value="InterPro"/>
</dbReference>
<feature type="domain" description="Transposase IS200-like" evidence="1">
    <location>
        <begin position="13"/>
        <end position="187"/>
    </location>
</feature>
<dbReference type="eggNOG" id="COG1943">
    <property type="taxonomic scope" value="Bacteria"/>
</dbReference>
<evidence type="ECO:0000259" key="1">
    <source>
        <dbReference type="SMART" id="SM01321"/>
    </source>
</evidence>